<name>A0A858JLJ3_9PROT</name>
<dbReference type="InterPro" id="IPR001663">
    <property type="entry name" value="Rng_hydr_dOase-A"/>
</dbReference>
<accession>A0A858JLJ3</accession>
<evidence type="ECO:0000256" key="1">
    <source>
        <dbReference type="ARBA" id="ARBA00008751"/>
    </source>
</evidence>
<dbReference type="GO" id="GO:0051213">
    <property type="term" value="F:dioxygenase activity"/>
    <property type="evidence" value="ECO:0007669"/>
    <property type="project" value="UniProtKB-KW"/>
</dbReference>
<dbReference type="InterPro" id="IPR017941">
    <property type="entry name" value="Rieske_2Fe-2S"/>
</dbReference>
<evidence type="ECO:0000256" key="4">
    <source>
        <dbReference type="ARBA" id="ARBA00022964"/>
    </source>
</evidence>
<dbReference type="Proteomes" id="UP000502533">
    <property type="component" value="Chromosome"/>
</dbReference>
<keyword evidence="7" id="KW-0411">Iron-sulfur</keyword>
<keyword evidence="5" id="KW-0560">Oxidoreductase</keyword>
<dbReference type="PANTHER" id="PTHR43756">
    <property type="entry name" value="CHOLINE MONOOXYGENASE, CHLOROPLASTIC"/>
    <property type="match status" value="1"/>
</dbReference>
<evidence type="ECO:0000259" key="10">
    <source>
        <dbReference type="PROSITE" id="PS51296"/>
    </source>
</evidence>
<evidence type="ECO:0000256" key="8">
    <source>
        <dbReference type="ARBA" id="ARBA00023027"/>
    </source>
</evidence>
<dbReference type="GO" id="GO:0005506">
    <property type="term" value="F:iron ion binding"/>
    <property type="evidence" value="ECO:0007669"/>
    <property type="project" value="InterPro"/>
</dbReference>
<evidence type="ECO:0000256" key="2">
    <source>
        <dbReference type="ARBA" id="ARBA00022714"/>
    </source>
</evidence>
<proteinExistence type="inferred from homology"/>
<dbReference type="SUPFAM" id="SSF55961">
    <property type="entry name" value="Bet v1-like"/>
    <property type="match status" value="1"/>
</dbReference>
<evidence type="ECO:0000313" key="12">
    <source>
        <dbReference type="Proteomes" id="UP000502533"/>
    </source>
</evidence>
<reference evidence="11 12" key="1">
    <citation type="submission" date="2020-03" db="EMBL/GenBank/DDBJ databases">
        <title>Isolation of cellulose-producing strains, genome characterization and application of the synthesized cellulose films as an economical and sustainable material for piezoelectric sensor construction.</title>
        <authorList>
            <person name="Mangayil R.K."/>
        </authorList>
    </citation>
    <scope>NUCLEOTIDE SEQUENCE [LARGE SCALE GENOMIC DNA]</scope>
    <source>
        <strain evidence="11 12">ENS 9a1a</strain>
    </source>
</reference>
<evidence type="ECO:0000256" key="7">
    <source>
        <dbReference type="ARBA" id="ARBA00023014"/>
    </source>
</evidence>
<comment type="similarity">
    <text evidence="1">Belongs to the bacterial ring-hydroxylating dioxygenase alpha subunit family.</text>
</comment>
<dbReference type="Gene3D" id="3.90.380.10">
    <property type="entry name" value="Naphthalene 1,2-dioxygenase Alpha Subunit, Chain A, domain 1"/>
    <property type="match status" value="1"/>
</dbReference>
<sequence length="400" mass="44877">MYRDPDVFELEQERIFRGPIWNYLALEAEIPDPGDYRLIAVGDTPVIVNRARDGSLHALVNRCSHRGAEVQRNLHGNTKVHTCCYHQWSFDLTGKLIGVPFQKGIKGVGGLPADFDKVCHNLQRLRVETMNGAIFGTFCDETPPLEDYLGPVFSHQVRRLFHKPVRVLGYQRQRIFGNWKLYTDNLRDPNHGGLLHMFQITFGIARLSGTGGARVDADGKHNLSWASQGGRTTHEDSAEGGYAGTDRGDMNIKLKDPSLLRYHKEFPDDLTLAVTSLFANAALQQIGNTLAVRQLRPRSADEFEIVSTFFGYEDDDEAMTRHRLRKANLAGPAGLVSMEDGEAVELVHRAIVRDMDKHSIVEFGGRGPVVDQENLISDVPMRGFWIYYCKLMGIRAGETA</sequence>
<dbReference type="KEGG" id="kre:GWK63_07845"/>
<dbReference type="PANTHER" id="PTHR43756:SF1">
    <property type="entry name" value="3-PHENYLPROPIONATE_CINNAMIC ACID DIOXYGENASE SUBUNIT ALPHA"/>
    <property type="match status" value="1"/>
</dbReference>
<keyword evidence="8" id="KW-0520">NAD</keyword>
<dbReference type="AlphaFoldDB" id="A0A858JLJ3"/>
<evidence type="ECO:0000256" key="3">
    <source>
        <dbReference type="ARBA" id="ARBA00022723"/>
    </source>
</evidence>
<evidence type="ECO:0000256" key="5">
    <source>
        <dbReference type="ARBA" id="ARBA00023002"/>
    </source>
</evidence>
<gene>
    <name evidence="11" type="ORF">GWK63_07845</name>
</gene>
<evidence type="ECO:0000256" key="9">
    <source>
        <dbReference type="SAM" id="MobiDB-lite"/>
    </source>
</evidence>
<dbReference type="InterPro" id="IPR036922">
    <property type="entry name" value="Rieske_2Fe-2S_sf"/>
</dbReference>
<keyword evidence="3" id="KW-0479">Metal-binding</keyword>
<dbReference type="PROSITE" id="PS51296">
    <property type="entry name" value="RIESKE"/>
    <property type="match status" value="1"/>
</dbReference>
<keyword evidence="2" id="KW-0001">2Fe-2S</keyword>
<dbReference type="Pfam" id="PF00848">
    <property type="entry name" value="Ring_hydroxyl_A"/>
    <property type="match status" value="1"/>
</dbReference>
<keyword evidence="12" id="KW-1185">Reference proteome</keyword>
<keyword evidence="6" id="KW-0408">Iron</keyword>
<evidence type="ECO:0000313" key="11">
    <source>
        <dbReference type="EMBL" id="QIP37010.1"/>
    </source>
</evidence>
<dbReference type="Pfam" id="PF00355">
    <property type="entry name" value="Rieske"/>
    <property type="match status" value="1"/>
</dbReference>
<keyword evidence="4" id="KW-0223">Dioxygenase</keyword>
<protein>
    <submittedName>
        <fullName evidence="11">Rieske 2Fe-2S domain-containing protein</fullName>
    </submittedName>
</protein>
<dbReference type="GO" id="GO:0051537">
    <property type="term" value="F:2 iron, 2 sulfur cluster binding"/>
    <property type="evidence" value="ECO:0007669"/>
    <property type="project" value="UniProtKB-KW"/>
</dbReference>
<dbReference type="PROSITE" id="PS00570">
    <property type="entry name" value="RING_HYDROXYL_ALPHA"/>
    <property type="match status" value="1"/>
</dbReference>
<dbReference type="InterPro" id="IPR015879">
    <property type="entry name" value="Ring_hydroxy_dOase_asu_C_dom"/>
</dbReference>
<dbReference type="EMBL" id="CP050139">
    <property type="protein sequence ID" value="QIP37010.1"/>
    <property type="molecule type" value="Genomic_DNA"/>
</dbReference>
<dbReference type="PRINTS" id="PR00090">
    <property type="entry name" value="RNGDIOXGNASE"/>
</dbReference>
<organism evidence="11 12">
    <name type="scientific">Komagataeibacter rhaeticus</name>
    <dbReference type="NCBI Taxonomy" id="215221"/>
    <lineage>
        <taxon>Bacteria</taxon>
        <taxon>Pseudomonadati</taxon>
        <taxon>Pseudomonadota</taxon>
        <taxon>Alphaproteobacteria</taxon>
        <taxon>Acetobacterales</taxon>
        <taxon>Acetobacteraceae</taxon>
        <taxon>Komagataeibacter</taxon>
    </lineage>
</organism>
<feature type="domain" description="Rieske" evidence="10">
    <location>
        <begin position="22"/>
        <end position="106"/>
    </location>
</feature>
<dbReference type="InterPro" id="IPR015881">
    <property type="entry name" value="ARHD_Rieske_2Fe_2S"/>
</dbReference>
<feature type="region of interest" description="Disordered" evidence="9">
    <location>
        <begin position="224"/>
        <end position="245"/>
    </location>
</feature>
<evidence type="ECO:0000256" key="6">
    <source>
        <dbReference type="ARBA" id="ARBA00023004"/>
    </source>
</evidence>
<dbReference type="Gene3D" id="2.102.10.10">
    <property type="entry name" value="Rieske [2Fe-2S] iron-sulphur domain"/>
    <property type="match status" value="1"/>
</dbReference>
<dbReference type="SUPFAM" id="SSF50022">
    <property type="entry name" value="ISP domain"/>
    <property type="match status" value="1"/>
</dbReference>